<sequence>MKIMSISIDLLLKNMCICILDNGHIRELSNRDIIADKFIFEIYKIFNNHNCDKLVLDISGIGIAYYQNLEEHIDKNKLIGVYLAEKNNSNKILMNFLNNESFYNLGLEICVKNNGGRIYPDMSKYDEIERGIIECIMLANYYSNLLIESE</sequence>
<dbReference type="Proteomes" id="UP000189137">
    <property type="component" value="Unassembled WGS sequence"/>
</dbReference>
<dbReference type="RefSeq" id="WP_021402144.1">
    <property type="nucleotide sequence ID" value="NZ_CP149699.1"/>
</dbReference>
<reference evidence="1 2" key="1">
    <citation type="submission" date="2017-02" db="EMBL/GenBank/DDBJ databases">
        <authorList>
            <consortium name="Pathogen Informatics"/>
        </authorList>
    </citation>
    <scope>NUCLEOTIDE SEQUENCE [LARGE SCALE GENOMIC DNA]</scope>
    <source>
        <strain evidence="1 2">VRECD0157</strain>
    </source>
</reference>
<proteinExistence type="predicted"/>
<evidence type="ECO:0000313" key="1">
    <source>
        <dbReference type="EMBL" id="SJS97751.1"/>
    </source>
</evidence>
<dbReference type="AlphaFoldDB" id="A0A9X8RLH7"/>
<organism evidence="1 2">
    <name type="scientific">Clostridioides difficile</name>
    <name type="common">Peptoclostridium difficile</name>
    <dbReference type="NCBI Taxonomy" id="1496"/>
    <lineage>
        <taxon>Bacteria</taxon>
        <taxon>Bacillati</taxon>
        <taxon>Bacillota</taxon>
        <taxon>Clostridia</taxon>
        <taxon>Peptostreptococcales</taxon>
        <taxon>Peptostreptococcaceae</taxon>
        <taxon>Clostridioides</taxon>
    </lineage>
</organism>
<evidence type="ECO:0000313" key="2">
    <source>
        <dbReference type="Proteomes" id="UP000189137"/>
    </source>
</evidence>
<gene>
    <name evidence="1" type="ORF">SAMEA3375112_03308</name>
</gene>
<protein>
    <submittedName>
        <fullName evidence="1">Uncharacterized protein</fullName>
    </submittedName>
</protein>
<name>A0A9X8RLH7_CLODI</name>
<dbReference type="EMBL" id="FUPS01000014">
    <property type="protein sequence ID" value="SJS97751.1"/>
    <property type="molecule type" value="Genomic_DNA"/>
</dbReference>
<accession>A0A9X8RLH7</accession>
<comment type="caution">
    <text evidence="1">The sequence shown here is derived from an EMBL/GenBank/DDBJ whole genome shotgun (WGS) entry which is preliminary data.</text>
</comment>